<comment type="function">
    <text evidence="6 8">This protein binds to the 23S rRNA, and is important in its secondary structure. It is located near the subunit interface in the base of the L7/L12 stalk, and near the tRNA binding site of the peptidyltransferase center.</text>
</comment>
<dbReference type="EMBL" id="LN999832">
    <property type="protein sequence ID" value="CUX96205.1"/>
    <property type="molecule type" value="Genomic_DNA"/>
</dbReference>
<reference evidence="11" key="1">
    <citation type="submission" date="2016-01" db="EMBL/GenBank/DDBJ databases">
        <authorList>
            <person name="Husnik F."/>
        </authorList>
    </citation>
    <scope>NUCLEOTIDE SEQUENCE [LARGE SCALE GENOMIC DNA]</scope>
</reference>
<evidence type="ECO:0000256" key="7">
    <source>
        <dbReference type="RuleBase" id="RU003869"/>
    </source>
</evidence>
<dbReference type="SUPFAM" id="SSF56053">
    <property type="entry name" value="Ribosomal protein L6"/>
    <property type="match status" value="2"/>
</dbReference>
<keyword evidence="5 6" id="KW-0687">Ribonucleoprotein</keyword>
<keyword evidence="4 6" id="KW-0689">Ribosomal protein</keyword>
<accession>A0A143WR31</accession>
<sequence length="177" mass="19654">MSRVAKAHVLIPAGVDVKLNGQVISIKSKNGELTRIIHKIVDIQYINNQLIFSPREDYSDSWAITGTTRAILNSMVVGVTKGFIKKLKLIGVGYRATVKDNVINLSLGFSHSIDYQLPVGVIAECLNQTEIILKGADKQIIGQVAANIRAYRRPEPYQGKGIHYSDEIIRTKEPKKK</sequence>
<dbReference type="RefSeq" id="WP_067498165.1">
    <property type="nucleotide sequence ID" value="NZ_LN999832.1"/>
</dbReference>
<dbReference type="GO" id="GO:0022625">
    <property type="term" value="C:cytosolic large ribosomal subunit"/>
    <property type="evidence" value="ECO:0007669"/>
    <property type="project" value="UniProtKB-UniRule"/>
</dbReference>
<dbReference type="KEGG" id="ged:FVIR_GE00347"/>
<dbReference type="GO" id="GO:0002181">
    <property type="term" value="P:cytoplasmic translation"/>
    <property type="evidence" value="ECO:0007669"/>
    <property type="project" value="TreeGrafter"/>
</dbReference>
<keyword evidence="11" id="KW-1185">Reference proteome</keyword>
<dbReference type="AlphaFoldDB" id="A0A143WR31"/>
<dbReference type="InterPro" id="IPR000702">
    <property type="entry name" value="Ribosomal_uL6-like"/>
</dbReference>
<feature type="domain" description="Large ribosomal subunit protein uL6 alpha-beta" evidence="9">
    <location>
        <begin position="90"/>
        <end position="164"/>
    </location>
</feature>
<dbReference type="GO" id="GO:0003735">
    <property type="term" value="F:structural constituent of ribosome"/>
    <property type="evidence" value="ECO:0007669"/>
    <property type="project" value="UniProtKB-UniRule"/>
</dbReference>
<proteinExistence type="inferred from homology"/>
<gene>
    <name evidence="6 10" type="primary">rplF</name>
    <name evidence="10" type="ORF">FVIR_GE00347</name>
</gene>
<evidence type="ECO:0000256" key="2">
    <source>
        <dbReference type="ARBA" id="ARBA00022730"/>
    </source>
</evidence>
<dbReference type="OrthoDB" id="9805007at2"/>
<organism evidence="10 11">
    <name type="scientific">Candidatus Gullanella endobia</name>
    <dbReference type="NCBI Taxonomy" id="1070130"/>
    <lineage>
        <taxon>Bacteria</taxon>
        <taxon>Pseudomonadati</taxon>
        <taxon>Pseudomonadota</taxon>
        <taxon>Gammaproteobacteria</taxon>
        <taxon>Enterobacterales</taxon>
        <taxon>Enterobacteriaceae</taxon>
        <taxon>Candidatus Gullanella</taxon>
    </lineage>
</organism>
<evidence type="ECO:0000256" key="8">
    <source>
        <dbReference type="RuleBase" id="RU003870"/>
    </source>
</evidence>
<dbReference type="Pfam" id="PF00347">
    <property type="entry name" value="Ribosomal_L6"/>
    <property type="match status" value="2"/>
</dbReference>
<dbReference type="Proteomes" id="UP000095665">
    <property type="component" value="Chromosome I"/>
</dbReference>
<dbReference type="GO" id="GO:0019843">
    <property type="term" value="F:rRNA binding"/>
    <property type="evidence" value="ECO:0007669"/>
    <property type="project" value="UniProtKB-UniRule"/>
</dbReference>
<dbReference type="InterPro" id="IPR019906">
    <property type="entry name" value="Ribosomal_uL6_bac-type"/>
</dbReference>
<evidence type="ECO:0000256" key="6">
    <source>
        <dbReference type="HAMAP-Rule" id="MF_01365"/>
    </source>
</evidence>
<evidence type="ECO:0000259" key="9">
    <source>
        <dbReference type="Pfam" id="PF00347"/>
    </source>
</evidence>
<dbReference type="PATRIC" id="fig|1070130.3.peg.554"/>
<protein>
    <recommendedName>
        <fullName evidence="6">Large ribosomal subunit protein uL6</fullName>
    </recommendedName>
</protein>
<dbReference type="PANTHER" id="PTHR11655:SF14">
    <property type="entry name" value="LARGE RIBOSOMAL SUBUNIT PROTEIN UL6M"/>
    <property type="match status" value="1"/>
</dbReference>
<evidence type="ECO:0000256" key="4">
    <source>
        <dbReference type="ARBA" id="ARBA00022980"/>
    </source>
</evidence>
<keyword evidence="2 6" id="KW-0699">rRNA-binding</keyword>
<dbReference type="PANTHER" id="PTHR11655">
    <property type="entry name" value="60S/50S RIBOSOMAL PROTEIN L6/L9"/>
    <property type="match status" value="1"/>
</dbReference>
<dbReference type="PIRSF" id="PIRSF002162">
    <property type="entry name" value="Ribosomal_L6"/>
    <property type="match status" value="1"/>
</dbReference>
<evidence type="ECO:0000256" key="5">
    <source>
        <dbReference type="ARBA" id="ARBA00023274"/>
    </source>
</evidence>
<name>A0A143WR31_9ENTR</name>
<evidence type="ECO:0000313" key="10">
    <source>
        <dbReference type="EMBL" id="CUX96205.1"/>
    </source>
</evidence>
<dbReference type="FunFam" id="3.90.930.12:FF:000002">
    <property type="entry name" value="50S ribosomal protein L6"/>
    <property type="match status" value="1"/>
</dbReference>
<dbReference type="STRING" id="1070130.FVIR_GE00347"/>
<dbReference type="FunFam" id="3.90.930.12:FF:000001">
    <property type="entry name" value="50S ribosomal protein L6"/>
    <property type="match status" value="1"/>
</dbReference>
<evidence type="ECO:0000256" key="1">
    <source>
        <dbReference type="ARBA" id="ARBA00009356"/>
    </source>
</evidence>
<comment type="subunit">
    <text evidence="6">Part of the 50S ribosomal subunit.</text>
</comment>
<evidence type="ECO:0000313" key="11">
    <source>
        <dbReference type="Proteomes" id="UP000095665"/>
    </source>
</evidence>
<dbReference type="Gene3D" id="3.90.930.12">
    <property type="entry name" value="Ribosomal protein L6, alpha-beta domain"/>
    <property type="match status" value="2"/>
</dbReference>
<evidence type="ECO:0000256" key="3">
    <source>
        <dbReference type="ARBA" id="ARBA00022884"/>
    </source>
</evidence>
<dbReference type="PRINTS" id="PR00059">
    <property type="entry name" value="RIBOSOMALL6"/>
</dbReference>
<feature type="domain" description="Large ribosomal subunit protein uL6 alpha-beta" evidence="9">
    <location>
        <begin position="11"/>
        <end position="82"/>
    </location>
</feature>
<dbReference type="HAMAP" id="MF_01365_B">
    <property type="entry name" value="Ribosomal_uL6_B"/>
    <property type="match status" value="1"/>
</dbReference>
<dbReference type="InterPro" id="IPR036789">
    <property type="entry name" value="Ribosomal_uL6-like_a/b-dom_sf"/>
</dbReference>
<dbReference type="NCBIfam" id="TIGR03654">
    <property type="entry name" value="L6_bact"/>
    <property type="match status" value="1"/>
</dbReference>
<keyword evidence="3 6" id="KW-0694">RNA-binding</keyword>
<comment type="similarity">
    <text evidence="1 6 7">Belongs to the universal ribosomal protein uL6 family.</text>
</comment>
<dbReference type="InterPro" id="IPR020040">
    <property type="entry name" value="Ribosomal_uL6_a/b-dom"/>
</dbReference>